<protein>
    <submittedName>
        <fullName evidence="1">Uncharacterized protein</fullName>
    </submittedName>
</protein>
<evidence type="ECO:0000313" key="1">
    <source>
        <dbReference type="EMBL" id="TGY91590.1"/>
    </source>
</evidence>
<keyword evidence="2" id="KW-1185">Reference proteome</keyword>
<comment type="caution">
    <text evidence="1">The sequence shown here is derived from an EMBL/GenBank/DDBJ whole genome shotgun (WGS) entry which is preliminary data.</text>
</comment>
<gene>
    <name evidence="1" type="ORF">E5329_20555</name>
</gene>
<accession>A0AC61RSK9</accession>
<organism evidence="1 2">
    <name type="scientific">Petralouisia muris</name>
    <dbReference type="NCBI Taxonomy" id="3032872"/>
    <lineage>
        <taxon>Bacteria</taxon>
        <taxon>Bacillati</taxon>
        <taxon>Bacillota</taxon>
        <taxon>Clostridia</taxon>
        <taxon>Lachnospirales</taxon>
        <taxon>Lachnospiraceae</taxon>
        <taxon>Petralouisia</taxon>
    </lineage>
</organism>
<sequence length="95" mass="11130">MDLGIGGIYHLPVWEMVYRWRGNIDQMFMERRLGKREQGEIWGRGIGKGGVKKRAEEDDVWLRRGLRRWRVLRKRKDCRKLVKFGGGCGSIVVNG</sequence>
<name>A0AC61RSK9_9FIRM</name>
<evidence type="ECO:0000313" key="2">
    <source>
        <dbReference type="Proteomes" id="UP000304953"/>
    </source>
</evidence>
<dbReference type="EMBL" id="SRYA01000053">
    <property type="protein sequence ID" value="TGY91590.1"/>
    <property type="molecule type" value="Genomic_DNA"/>
</dbReference>
<proteinExistence type="predicted"/>
<reference evidence="1" key="1">
    <citation type="submission" date="2019-04" db="EMBL/GenBank/DDBJ databases">
        <title>Microbes associate with the intestines of laboratory mice.</title>
        <authorList>
            <person name="Navarre W."/>
            <person name="Wong E."/>
            <person name="Huang K."/>
            <person name="Tropini C."/>
            <person name="Ng K."/>
            <person name="Yu B."/>
        </authorList>
    </citation>
    <scope>NUCLEOTIDE SEQUENCE</scope>
    <source>
        <strain evidence="1">NM01_1-7b</strain>
    </source>
</reference>
<dbReference type="Proteomes" id="UP000304953">
    <property type="component" value="Unassembled WGS sequence"/>
</dbReference>